<dbReference type="AlphaFoldDB" id="A0A150GQL6"/>
<protein>
    <recommendedName>
        <fullName evidence="1">Chitin-binding type-4 domain-containing protein</fullName>
    </recommendedName>
</protein>
<proteinExistence type="predicted"/>
<reference evidence="3" key="1">
    <citation type="journal article" date="2016" name="Nat. Commun.">
        <title>The Gonium pectorale genome demonstrates co-option of cell cycle regulation during the evolution of multicellularity.</title>
        <authorList>
            <person name="Hanschen E.R."/>
            <person name="Marriage T.N."/>
            <person name="Ferris P.J."/>
            <person name="Hamaji T."/>
            <person name="Toyoda A."/>
            <person name="Fujiyama A."/>
            <person name="Neme R."/>
            <person name="Noguchi H."/>
            <person name="Minakuchi Y."/>
            <person name="Suzuki M."/>
            <person name="Kawai-Toyooka H."/>
            <person name="Smith D.R."/>
            <person name="Sparks H."/>
            <person name="Anderson J."/>
            <person name="Bakaric R."/>
            <person name="Luria V."/>
            <person name="Karger A."/>
            <person name="Kirschner M.W."/>
            <person name="Durand P.M."/>
            <person name="Michod R.E."/>
            <person name="Nozaki H."/>
            <person name="Olson B.J."/>
        </authorList>
    </citation>
    <scope>NUCLEOTIDE SEQUENCE [LARGE SCALE GENOMIC DNA]</scope>
    <source>
        <strain evidence="3">NIES-2863</strain>
    </source>
</reference>
<gene>
    <name evidence="2" type="ORF">GPECTOR_10g1107</name>
</gene>
<sequence length="264" mass="28704">MALLFFTGAVFGHGYLKEPVSRNYAARLNNKFWCEHCGQGNGGVPDVCGNPFQGSTDKNFTDPSLWFDGFKANWTSGQAVDVTIYLSTNHGGRMAMRLCPLDRFSITPACFEQPQNHLRRVAPGTKYDGKIYWYLKPSDSQITQTFRLPAGVTCASGCVLQWWWVGYQNCYLPCASPADDVEGECGVSVNGSGQCDSITRTEQFNNCADGYACGECAGRAGSACEAEQCVACLRAGRDAYGCYTASYAALCNGGPAGRRMRRLA</sequence>
<dbReference type="Proteomes" id="UP000075714">
    <property type="component" value="Unassembled WGS sequence"/>
</dbReference>
<organism evidence="2 3">
    <name type="scientific">Gonium pectorale</name>
    <name type="common">Green alga</name>
    <dbReference type="NCBI Taxonomy" id="33097"/>
    <lineage>
        <taxon>Eukaryota</taxon>
        <taxon>Viridiplantae</taxon>
        <taxon>Chlorophyta</taxon>
        <taxon>core chlorophytes</taxon>
        <taxon>Chlorophyceae</taxon>
        <taxon>CS clade</taxon>
        <taxon>Chlamydomonadales</taxon>
        <taxon>Volvocaceae</taxon>
        <taxon>Gonium</taxon>
    </lineage>
</organism>
<keyword evidence="3" id="KW-1185">Reference proteome</keyword>
<evidence type="ECO:0000259" key="1">
    <source>
        <dbReference type="Pfam" id="PF03067"/>
    </source>
</evidence>
<dbReference type="EMBL" id="LSYV01000011">
    <property type="protein sequence ID" value="KXZ52084.1"/>
    <property type="molecule type" value="Genomic_DNA"/>
</dbReference>
<dbReference type="Pfam" id="PF03067">
    <property type="entry name" value="LPMO_10"/>
    <property type="match status" value="1"/>
</dbReference>
<evidence type="ECO:0000313" key="3">
    <source>
        <dbReference type="Proteomes" id="UP000075714"/>
    </source>
</evidence>
<name>A0A150GQL6_GONPE</name>
<dbReference type="OrthoDB" id="545243at2759"/>
<comment type="caution">
    <text evidence="2">The sequence shown here is derived from an EMBL/GenBank/DDBJ whole genome shotgun (WGS) entry which is preliminary data.</text>
</comment>
<accession>A0A150GQL6</accession>
<dbReference type="InterPro" id="IPR004302">
    <property type="entry name" value="Cellulose/chitin-bd_N"/>
</dbReference>
<evidence type="ECO:0000313" key="2">
    <source>
        <dbReference type="EMBL" id="KXZ52084.1"/>
    </source>
</evidence>
<feature type="domain" description="Chitin-binding type-4" evidence="1">
    <location>
        <begin position="13"/>
        <end position="209"/>
    </location>
</feature>